<evidence type="ECO:0000313" key="2">
    <source>
        <dbReference type="Proteomes" id="UP000256779"/>
    </source>
</evidence>
<reference evidence="1 2" key="1">
    <citation type="submission" date="2018-07" db="EMBL/GenBank/DDBJ databases">
        <title>Genomic Encyclopedia of Type Strains, Phase IV (KMG-IV): sequencing the most valuable type-strain genomes for metagenomic binning, comparative biology and taxonomic classification.</title>
        <authorList>
            <person name="Goeker M."/>
        </authorList>
    </citation>
    <scope>NUCLEOTIDE SEQUENCE [LARGE SCALE GENOMIC DNA]</scope>
    <source>
        <strain evidence="1 2">DSM 4134</strain>
    </source>
</reference>
<sequence>MESISLINLPTAKVQPQNSRANRPKMVEYHQEQDVLIIRDTSNLSVHHLTPVLEIVRHHLSRKESIKCFLYLKKIPGEIADLLTSVFEMFQGYDLQGRKILVSWFTKSTNFESIENNYSDPYGLNINLHTY</sequence>
<dbReference type="EMBL" id="QREG01000013">
    <property type="protein sequence ID" value="RED97003.1"/>
    <property type="molecule type" value="Genomic_DNA"/>
</dbReference>
<keyword evidence="2" id="KW-1185">Reference proteome</keyword>
<protein>
    <recommendedName>
        <fullName evidence="3">SiaC family regulatory phosphoprotein domain-containing protein</fullName>
    </recommendedName>
</protein>
<evidence type="ECO:0000313" key="1">
    <source>
        <dbReference type="EMBL" id="RED97003.1"/>
    </source>
</evidence>
<organism evidence="1 2">
    <name type="scientific">Marinoscillum furvescens DSM 4134</name>
    <dbReference type="NCBI Taxonomy" id="1122208"/>
    <lineage>
        <taxon>Bacteria</taxon>
        <taxon>Pseudomonadati</taxon>
        <taxon>Bacteroidota</taxon>
        <taxon>Cytophagia</taxon>
        <taxon>Cytophagales</taxon>
        <taxon>Reichenbachiellaceae</taxon>
        <taxon>Marinoscillum</taxon>
    </lineage>
</organism>
<gene>
    <name evidence="1" type="ORF">C7460_11351</name>
</gene>
<name>A0A3D9L0M5_MARFU</name>
<accession>A0A3D9L0M5</accession>
<proteinExistence type="predicted"/>
<evidence type="ECO:0008006" key="3">
    <source>
        <dbReference type="Google" id="ProtNLM"/>
    </source>
</evidence>
<comment type="caution">
    <text evidence="1">The sequence shown here is derived from an EMBL/GenBank/DDBJ whole genome shotgun (WGS) entry which is preliminary data.</text>
</comment>
<dbReference type="RefSeq" id="WP_115868749.1">
    <property type="nucleotide sequence ID" value="NZ_QREG01000013.1"/>
</dbReference>
<dbReference type="AlphaFoldDB" id="A0A3D9L0M5"/>
<dbReference type="Proteomes" id="UP000256779">
    <property type="component" value="Unassembled WGS sequence"/>
</dbReference>